<protein>
    <recommendedName>
        <fullName evidence="2">adenylate kinase</fullName>
        <ecNumber evidence="2">2.7.4.3</ecNumber>
    </recommendedName>
    <alternativeName>
        <fullName evidence="6">ATP:AMP phosphotransferase</fullName>
    </alternativeName>
</protein>
<accession>A0A7N0ZUC7</accession>
<dbReference type="GO" id="GO:0005524">
    <property type="term" value="F:ATP binding"/>
    <property type="evidence" value="ECO:0007669"/>
    <property type="project" value="InterPro"/>
</dbReference>
<dbReference type="PRINTS" id="PR00094">
    <property type="entry name" value="ADENYLTKNASE"/>
</dbReference>
<evidence type="ECO:0000256" key="6">
    <source>
        <dbReference type="ARBA" id="ARBA00031517"/>
    </source>
</evidence>
<dbReference type="PROSITE" id="PS00113">
    <property type="entry name" value="ADENYLATE_KINASE"/>
    <property type="match status" value="1"/>
</dbReference>
<dbReference type="EnsemblPlants" id="Kaladp0036s0054.1.v1.1">
    <property type="protein sequence ID" value="Kaladp0036s0054.1.v1.1"/>
    <property type="gene ID" value="Kaladp0036s0054.v1.1"/>
</dbReference>
<evidence type="ECO:0000256" key="4">
    <source>
        <dbReference type="ARBA" id="ARBA00022741"/>
    </source>
</evidence>
<dbReference type="SUPFAM" id="SSF52540">
    <property type="entry name" value="P-loop containing nucleoside triphosphate hydrolases"/>
    <property type="match status" value="1"/>
</dbReference>
<dbReference type="GO" id="GO:0004017">
    <property type="term" value="F:AMP kinase activity"/>
    <property type="evidence" value="ECO:0007669"/>
    <property type="project" value="UniProtKB-EC"/>
</dbReference>
<keyword evidence="9" id="KW-1185">Reference proteome</keyword>
<keyword evidence="5 7" id="KW-0418">Kinase</keyword>
<evidence type="ECO:0000256" key="1">
    <source>
        <dbReference type="ARBA" id="ARBA00007220"/>
    </source>
</evidence>
<evidence type="ECO:0000313" key="8">
    <source>
        <dbReference type="EnsemblPlants" id="Kaladp0036s0054.1.v1.1"/>
    </source>
</evidence>
<sequence>MPFATSNRAAFIMRRRHFALFSAALHDSACTTIKINLIQNMENCANQIILFRQYGLVHIAAGGLLREEIAAGSENGRHAKETMEKGQLVPDDIMVKSRLSQPDSQENGWLLDGYPRSQSQAAALVEFGFKPDLFILLELILDVSLYRPYQKIATFAAYC</sequence>
<proteinExistence type="inferred from homology"/>
<name>A0A7N0ZUC7_KALFE</name>
<dbReference type="InterPro" id="IPR027417">
    <property type="entry name" value="P-loop_NTPase"/>
</dbReference>
<comment type="similarity">
    <text evidence="1 7">Belongs to the adenylate kinase family.</text>
</comment>
<evidence type="ECO:0000256" key="3">
    <source>
        <dbReference type="ARBA" id="ARBA00022679"/>
    </source>
</evidence>
<reference evidence="8" key="1">
    <citation type="submission" date="2021-01" db="UniProtKB">
        <authorList>
            <consortium name="EnsemblPlants"/>
        </authorList>
    </citation>
    <scope>IDENTIFICATION</scope>
</reference>
<dbReference type="CDD" id="cd01428">
    <property type="entry name" value="ADK"/>
    <property type="match status" value="1"/>
</dbReference>
<dbReference type="EC" id="2.7.4.3" evidence="2"/>
<evidence type="ECO:0000313" key="9">
    <source>
        <dbReference type="Proteomes" id="UP000594263"/>
    </source>
</evidence>
<evidence type="ECO:0000256" key="5">
    <source>
        <dbReference type="ARBA" id="ARBA00022777"/>
    </source>
</evidence>
<keyword evidence="4" id="KW-0547">Nucleotide-binding</keyword>
<dbReference type="Proteomes" id="UP000594263">
    <property type="component" value="Unplaced"/>
</dbReference>
<dbReference type="AlphaFoldDB" id="A0A7N0ZUC7"/>
<dbReference type="InterPro" id="IPR000850">
    <property type="entry name" value="Adenylat/UMP-CMP_kin"/>
</dbReference>
<dbReference type="Gene3D" id="3.40.50.300">
    <property type="entry name" value="P-loop containing nucleotide triphosphate hydrolases"/>
    <property type="match status" value="1"/>
</dbReference>
<dbReference type="InterPro" id="IPR033690">
    <property type="entry name" value="Adenylat_kinase_CS"/>
</dbReference>
<evidence type="ECO:0000256" key="2">
    <source>
        <dbReference type="ARBA" id="ARBA00012955"/>
    </source>
</evidence>
<keyword evidence="3 7" id="KW-0808">Transferase</keyword>
<evidence type="ECO:0000256" key="7">
    <source>
        <dbReference type="RuleBase" id="RU003330"/>
    </source>
</evidence>
<organism evidence="8 9">
    <name type="scientific">Kalanchoe fedtschenkoi</name>
    <name type="common">Lavender scallops</name>
    <name type="synonym">South American air plant</name>
    <dbReference type="NCBI Taxonomy" id="63787"/>
    <lineage>
        <taxon>Eukaryota</taxon>
        <taxon>Viridiplantae</taxon>
        <taxon>Streptophyta</taxon>
        <taxon>Embryophyta</taxon>
        <taxon>Tracheophyta</taxon>
        <taxon>Spermatophyta</taxon>
        <taxon>Magnoliopsida</taxon>
        <taxon>eudicotyledons</taxon>
        <taxon>Gunneridae</taxon>
        <taxon>Pentapetalae</taxon>
        <taxon>Saxifragales</taxon>
        <taxon>Crassulaceae</taxon>
        <taxon>Kalanchoe</taxon>
    </lineage>
</organism>
<dbReference type="Pfam" id="PF00406">
    <property type="entry name" value="ADK"/>
    <property type="match status" value="1"/>
</dbReference>
<dbReference type="Gramene" id="Kaladp0036s0054.1.v1.1">
    <property type="protein sequence ID" value="Kaladp0036s0054.1.v1.1"/>
    <property type="gene ID" value="Kaladp0036s0054.v1.1"/>
</dbReference>
<dbReference type="PANTHER" id="PTHR23359">
    <property type="entry name" value="NUCLEOTIDE KINASE"/>
    <property type="match status" value="1"/>
</dbReference>